<gene>
    <name evidence="2" type="ORF">GCM10007877_39620</name>
</gene>
<reference evidence="2 3" key="1">
    <citation type="journal article" date="2014" name="Int. J. Syst. Evol. Microbiol.">
        <title>Complete genome sequence of Corynebacterium casei LMG S-19264T (=DSM 44701T), isolated from a smear-ripened cheese.</title>
        <authorList>
            <consortium name="US DOE Joint Genome Institute (JGI-PGF)"/>
            <person name="Walter F."/>
            <person name="Albersmeier A."/>
            <person name="Kalinowski J."/>
            <person name="Ruckert C."/>
        </authorList>
    </citation>
    <scope>NUCLEOTIDE SEQUENCE [LARGE SCALE GENOMIC DNA]</scope>
    <source>
        <strain evidence="2 3">NBRC 110095</strain>
    </source>
</reference>
<dbReference type="AlphaFoldDB" id="A0AA37TB72"/>
<dbReference type="EMBL" id="BSPD01000103">
    <property type="protein sequence ID" value="GLS28243.1"/>
    <property type="molecule type" value="Genomic_DNA"/>
</dbReference>
<sequence>MKDNTQHTSQTLEQQIQALNQKDQEGIQPERDLWPGIAFALTEEKRNHHALSALKPWLAGSIAASCFAVMMAGWVFIQSPTTDKATDKKLVENTVLENDIQNKTDNKSLHTPRQQGFMTAADVAATLRQQHTEYKRQLLSYVQSQTALTTDWQTQLKDLEEAATAIEKALQDQPNNVTLLNMLQQVHHQQLELIERVHQPTWTST</sequence>
<accession>A0AA37TB72</accession>
<keyword evidence="1" id="KW-1133">Transmembrane helix</keyword>
<name>A0AA37TB72_9GAMM</name>
<comment type="caution">
    <text evidence="2">The sequence shown here is derived from an EMBL/GenBank/DDBJ whole genome shotgun (WGS) entry which is preliminary data.</text>
</comment>
<dbReference type="SUPFAM" id="SSF48452">
    <property type="entry name" value="TPR-like"/>
    <property type="match status" value="1"/>
</dbReference>
<evidence type="ECO:0000256" key="1">
    <source>
        <dbReference type="SAM" id="Phobius"/>
    </source>
</evidence>
<feature type="transmembrane region" description="Helical" evidence="1">
    <location>
        <begin position="57"/>
        <end position="77"/>
    </location>
</feature>
<dbReference type="RefSeq" id="WP_232594579.1">
    <property type="nucleotide sequence ID" value="NZ_BSPD01000103.1"/>
</dbReference>
<dbReference type="InterPro" id="IPR011990">
    <property type="entry name" value="TPR-like_helical_dom_sf"/>
</dbReference>
<keyword evidence="3" id="KW-1185">Reference proteome</keyword>
<proteinExistence type="predicted"/>
<organism evidence="2 3">
    <name type="scientific">Marinibactrum halimedae</name>
    <dbReference type="NCBI Taxonomy" id="1444977"/>
    <lineage>
        <taxon>Bacteria</taxon>
        <taxon>Pseudomonadati</taxon>
        <taxon>Pseudomonadota</taxon>
        <taxon>Gammaproteobacteria</taxon>
        <taxon>Cellvibrionales</taxon>
        <taxon>Cellvibrionaceae</taxon>
        <taxon>Marinibactrum</taxon>
    </lineage>
</organism>
<dbReference type="Proteomes" id="UP001156870">
    <property type="component" value="Unassembled WGS sequence"/>
</dbReference>
<keyword evidence="1" id="KW-0812">Transmembrane</keyword>
<keyword evidence="1" id="KW-0472">Membrane</keyword>
<protein>
    <submittedName>
        <fullName evidence="2">Uncharacterized protein</fullName>
    </submittedName>
</protein>
<evidence type="ECO:0000313" key="2">
    <source>
        <dbReference type="EMBL" id="GLS28243.1"/>
    </source>
</evidence>
<evidence type="ECO:0000313" key="3">
    <source>
        <dbReference type="Proteomes" id="UP001156870"/>
    </source>
</evidence>